<dbReference type="EMBL" id="KZ772764">
    <property type="protein sequence ID" value="PTQ33051.1"/>
    <property type="molecule type" value="Genomic_DNA"/>
</dbReference>
<organism evidence="2 3">
    <name type="scientific">Marchantia polymorpha</name>
    <name type="common">Common liverwort</name>
    <name type="synonym">Marchantia aquatica</name>
    <dbReference type="NCBI Taxonomy" id="3197"/>
    <lineage>
        <taxon>Eukaryota</taxon>
        <taxon>Viridiplantae</taxon>
        <taxon>Streptophyta</taxon>
        <taxon>Embryophyta</taxon>
        <taxon>Marchantiophyta</taxon>
        <taxon>Marchantiopsida</taxon>
        <taxon>Marchantiidae</taxon>
        <taxon>Marchantiales</taxon>
        <taxon>Marchantiaceae</taxon>
        <taxon>Marchantia</taxon>
    </lineage>
</organism>
<gene>
    <name evidence="2" type="ORF">MARPO_0092s0022</name>
</gene>
<dbReference type="Gramene" id="Mp5g12860.1">
    <property type="protein sequence ID" value="Mp5g12860.1.cds1"/>
    <property type="gene ID" value="Mp5g12860"/>
</dbReference>
<evidence type="ECO:0000256" key="1">
    <source>
        <dbReference type="SAM" id="Phobius"/>
    </source>
</evidence>
<reference evidence="3" key="1">
    <citation type="journal article" date="2017" name="Cell">
        <title>Insights into land plant evolution garnered from the Marchantia polymorpha genome.</title>
        <authorList>
            <person name="Bowman J.L."/>
            <person name="Kohchi T."/>
            <person name="Yamato K.T."/>
            <person name="Jenkins J."/>
            <person name="Shu S."/>
            <person name="Ishizaki K."/>
            <person name="Yamaoka S."/>
            <person name="Nishihama R."/>
            <person name="Nakamura Y."/>
            <person name="Berger F."/>
            <person name="Adam C."/>
            <person name="Aki S.S."/>
            <person name="Althoff F."/>
            <person name="Araki T."/>
            <person name="Arteaga-Vazquez M.A."/>
            <person name="Balasubrmanian S."/>
            <person name="Barry K."/>
            <person name="Bauer D."/>
            <person name="Boehm C.R."/>
            <person name="Briginshaw L."/>
            <person name="Caballero-Perez J."/>
            <person name="Catarino B."/>
            <person name="Chen F."/>
            <person name="Chiyoda S."/>
            <person name="Chovatia M."/>
            <person name="Davies K.M."/>
            <person name="Delmans M."/>
            <person name="Demura T."/>
            <person name="Dierschke T."/>
            <person name="Dolan L."/>
            <person name="Dorantes-Acosta A.E."/>
            <person name="Eklund D.M."/>
            <person name="Florent S.N."/>
            <person name="Flores-Sandoval E."/>
            <person name="Fujiyama A."/>
            <person name="Fukuzawa H."/>
            <person name="Galik B."/>
            <person name="Grimanelli D."/>
            <person name="Grimwood J."/>
            <person name="Grossniklaus U."/>
            <person name="Hamada T."/>
            <person name="Haseloff J."/>
            <person name="Hetherington A.J."/>
            <person name="Higo A."/>
            <person name="Hirakawa Y."/>
            <person name="Hundley H.N."/>
            <person name="Ikeda Y."/>
            <person name="Inoue K."/>
            <person name="Inoue S.I."/>
            <person name="Ishida S."/>
            <person name="Jia Q."/>
            <person name="Kakita M."/>
            <person name="Kanazawa T."/>
            <person name="Kawai Y."/>
            <person name="Kawashima T."/>
            <person name="Kennedy M."/>
            <person name="Kinose K."/>
            <person name="Kinoshita T."/>
            <person name="Kohara Y."/>
            <person name="Koide E."/>
            <person name="Komatsu K."/>
            <person name="Kopischke S."/>
            <person name="Kubo M."/>
            <person name="Kyozuka J."/>
            <person name="Lagercrantz U."/>
            <person name="Lin S.S."/>
            <person name="Lindquist E."/>
            <person name="Lipzen A.M."/>
            <person name="Lu C.W."/>
            <person name="De Luna E."/>
            <person name="Martienssen R.A."/>
            <person name="Minamino N."/>
            <person name="Mizutani M."/>
            <person name="Mizutani M."/>
            <person name="Mochizuki N."/>
            <person name="Monte I."/>
            <person name="Mosher R."/>
            <person name="Nagasaki H."/>
            <person name="Nakagami H."/>
            <person name="Naramoto S."/>
            <person name="Nishitani K."/>
            <person name="Ohtani M."/>
            <person name="Okamoto T."/>
            <person name="Okumura M."/>
            <person name="Phillips J."/>
            <person name="Pollak B."/>
            <person name="Reinders A."/>
            <person name="Rovekamp M."/>
            <person name="Sano R."/>
            <person name="Sawa S."/>
            <person name="Schmid M.W."/>
            <person name="Shirakawa M."/>
            <person name="Solano R."/>
            <person name="Spunde A."/>
            <person name="Suetsugu N."/>
            <person name="Sugano S."/>
            <person name="Sugiyama A."/>
            <person name="Sun R."/>
            <person name="Suzuki Y."/>
            <person name="Takenaka M."/>
            <person name="Takezawa D."/>
            <person name="Tomogane H."/>
            <person name="Tsuzuki M."/>
            <person name="Ueda T."/>
            <person name="Umeda M."/>
            <person name="Ward J.M."/>
            <person name="Watanabe Y."/>
            <person name="Yazaki K."/>
            <person name="Yokoyama R."/>
            <person name="Yoshitake Y."/>
            <person name="Yotsui I."/>
            <person name="Zachgo S."/>
            <person name="Schmutz J."/>
        </authorList>
    </citation>
    <scope>NUCLEOTIDE SEQUENCE [LARGE SCALE GENOMIC DNA]</scope>
    <source>
        <strain evidence="3">Tak-1</strain>
    </source>
</reference>
<proteinExistence type="predicted"/>
<protein>
    <submittedName>
        <fullName evidence="2">Uncharacterized protein</fullName>
    </submittedName>
</protein>
<keyword evidence="1" id="KW-1133">Transmembrane helix</keyword>
<name>A0A2R6WGT1_MARPO</name>
<keyword evidence="1" id="KW-0812">Transmembrane</keyword>
<accession>A0A2R6WGT1</accession>
<dbReference type="Proteomes" id="UP000244005">
    <property type="component" value="Unassembled WGS sequence"/>
</dbReference>
<keyword evidence="3" id="KW-1185">Reference proteome</keyword>
<feature type="transmembrane region" description="Helical" evidence="1">
    <location>
        <begin position="7"/>
        <end position="28"/>
    </location>
</feature>
<evidence type="ECO:0000313" key="2">
    <source>
        <dbReference type="EMBL" id="PTQ33051.1"/>
    </source>
</evidence>
<evidence type="ECO:0000313" key="3">
    <source>
        <dbReference type="Proteomes" id="UP000244005"/>
    </source>
</evidence>
<keyword evidence="1" id="KW-0472">Membrane</keyword>
<sequence>MIDRVGCLAGLSALGLILYCMISSISFLKTYMHSDSLASRILNFHRLSLKYPETTARTVCNTRSPDERGSWLLVSLSPFSAMGYASCCHRSRRLSQFRRKPRLVDSGACRSGMGYR</sequence>
<dbReference type="AlphaFoldDB" id="A0A2R6WGT1"/>